<dbReference type="HOGENOM" id="CLU_018816_16_2_6"/>
<dbReference type="Proteomes" id="UP000000753">
    <property type="component" value="Chromosome"/>
</dbReference>
<dbReference type="Pfam" id="PF25919">
    <property type="entry name" value="BSH_CusB"/>
    <property type="match status" value="1"/>
</dbReference>
<dbReference type="EMBL" id="CP000472">
    <property type="protein sequence ID" value="ACJ30033.1"/>
    <property type="molecule type" value="Genomic_DNA"/>
</dbReference>
<evidence type="ECO:0000256" key="3">
    <source>
        <dbReference type="SAM" id="Coils"/>
    </source>
</evidence>
<dbReference type="InterPro" id="IPR058790">
    <property type="entry name" value="BSH_CusB"/>
</dbReference>
<keyword evidence="4" id="KW-1133">Transmembrane helix</keyword>
<name>B8CRM5_SHEPW</name>
<dbReference type="Gene3D" id="2.40.420.20">
    <property type="match status" value="1"/>
</dbReference>
<dbReference type="RefSeq" id="WP_020913383.1">
    <property type="nucleotide sequence ID" value="NC_011566.1"/>
</dbReference>
<dbReference type="GO" id="GO:0030313">
    <property type="term" value="C:cell envelope"/>
    <property type="evidence" value="ECO:0007669"/>
    <property type="project" value="UniProtKB-SubCell"/>
</dbReference>
<dbReference type="STRING" id="225849.swp_3331"/>
<dbReference type="eggNOG" id="COG0845">
    <property type="taxonomic scope" value="Bacteria"/>
</dbReference>
<evidence type="ECO:0000256" key="1">
    <source>
        <dbReference type="ARBA" id="ARBA00004196"/>
    </source>
</evidence>
<accession>B8CRM5</accession>
<feature type="domain" description="CusB-like barrel-sandwich hybrid" evidence="5">
    <location>
        <begin position="76"/>
        <end position="264"/>
    </location>
</feature>
<comment type="subcellular location">
    <subcellularLocation>
        <location evidence="1">Cell envelope</location>
    </subcellularLocation>
</comment>
<dbReference type="InterPro" id="IPR050465">
    <property type="entry name" value="UPF0194_transport"/>
</dbReference>
<keyword evidence="4" id="KW-0812">Transmembrane</keyword>
<keyword evidence="4" id="KW-0472">Membrane</keyword>
<evidence type="ECO:0000313" key="6">
    <source>
        <dbReference type="EMBL" id="ACJ30033.1"/>
    </source>
</evidence>
<dbReference type="PANTHER" id="PTHR32347:SF23">
    <property type="entry name" value="BLL5650 PROTEIN"/>
    <property type="match status" value="1"/>
</dbReference>
<dbReference type="Gene3D" id="2.40.50.100">
    <property type="match status" value="1"/>
</dbReference>
<sequence length="418" mass="46564">MDIVRTKKQQLFKSRSNWLILVATCLSLVIGLIVNRSDASFRVNEGSILADRVQRGDMEINIRGSGVLVPEDIRWIATDTAGRVERIYAKAGAVVQQGDLLLELSNPLLVQQLEEDKSELEALTAQTKAEIVAMESALLDLEAAVVNEKLNLERAMLTLKAHNKLLEQGVNIVSKIALAEIKIDVEQSKKRWQLEQRRLAKRQQNLEAQKVALQARLKRMHRVVQRSQVQVDNLNVRATMDSVVQEMSIQMGQQVNVGATLAKLARNDRYIAELQIPEKQIKDVVLGQKVTIDTRSNQITGIVNRIDLAVINSSVKVDVTLTGKLPAEARPDLTVDGVIEVAHIADALYVKRPIFVKSHAQQDIYLVDETGNFALKKKVKFGLVSARYAQIEAGLKQGETIIVSDASSWKEHSKVLIN</sequence>
<dbReference type="OrthoDB" id="1957187at2"/>
<protein>
    <submittedName>
        <fullName evidence="6">Efflux transporter, RND family, MFP subunit</fullName>
    </submittedName>
</protein>
<evidence type="ECO:0000256" key="2">
    <source>
        <dbReference type="ARBA" id="ARBA00023054"/>
    </source>
</evidence>
<keyword evidence="7" id="KW-1185">Reference proteome</keyword>
<evidence type="ECO:0000313" key="7">
    <source>
        <dbReference type="Proteomes" id="UP000000753"/>
    </source>
</evidence>
<dbReference type="PANTHER" id="PTHR32347">
    <property type="entry name" value="EFFLUX SYSTEM COMPONENT YKNX-RELATED"/>
    <property type="match status" value="1"/>
</dbReference>
<evidence type="ECO:0000256" key="4">
    <source>
        <dbReference type="SAM" id="Phobius"/>
    </source>
</evidence>
<feature type="coiled-coil region" evidence="3">
    <location>
        <begin position="189"/>
        <end position="223"/>
    </location>
</feature>
<dbReference type="AlphaFoldDB" id="B8CRM5"/>
<dbReference type="KEGG" id="swp:swp_3331"/>
<organism evidence="6 7">
    <name type="scientific">Shewanella piezotolerans (strain WP3 / JCM 13877)</name>
    <dbReference type="NCBI Taxonomy" id="225849"/>
    <lineage>
        <taxon>Bacteria</taxon>
        <taxon>Pseudomonadati</taxon>
        <taxon>Pseudomonadota</taxon>
        <taxon>Gammaproteobacteria</taxon>
        <taxon>Alteromonadales</taxon>
        <taxon>Shewanellaceae</taxon>
        <taxon>Shewanella</taxon>
    </lineage>
</organism>
<proteinExistence type="predicted"/>
<gene>
    <name evidence="6" type="ordered locus">swp_3331</name>
</gene>
<feature type="transmembrane region" description="Helical" evidence="4">
    <location>
        <begin position="16"/>
        <end position="34"/>
    </location>
</feature>
<evidence type="ECO:0000259" key="5">
    <source>
        <dbReference type="Pfam" id="PF25919"/>
    </source>
</evidence>
<reference evidence="6 7" key="1">
    <citation type="journal article" date="2008" name="PLoS ONE">
        <title>Environmental adaptation: genomic analysis of the piezotolerant and psychrotolerant deep-sea iron reducing bacterium Shewanella piezotolerans WP3.</title>
        <authorList>
            <person name="Wang F."/>
            <person name="Wang J."/>
            <person name="Jian H."/>
            <person name="Zhang B."/>
            <person name="Li S."/>
            <person name="Wang F."/>
            <person name="Zeng X."/>
            <person name="Gao L."/>
            <person name="Bartlett D.H."/>
            <person name="Yu J."/>
            <person name="Hu S."/>
            <person name="Xiao X."/>
        </authorList>
    </citation>
    <scope>NUCLEOTIDE SEQUENCE [LARGE SCALE GENOMIC DNA]</scope>
    <source>
        <strain evidence="7">WP3 / JCM 13877</strain>
    </source>
</reference>
<keyword evidence="2 3" id="KW-0175">Coiled coil</keyword>